<keyword evidence="1" id="KW-0328">Glycosyltransferase</keyword>
<keyword evidence="3" id="KW-1133">Transmembrane helix</keyword>
<organism evidence="4 5">
    <name type="scientific">Crenobacter cavernae</name>
    <dbReference type="NCBI Taxonomy" id="2290923"/>
    <lineage>
        <taxon>Bacteria</taxon>
        <taxon>Pseudomonadati</taxon>
        <taxon>Pseudomonadota</taxon>
        <taxon>Betaproteobacteria</taxon>
        <taxon>Neisseriales</taxon>
        <taxon>Neisseriaceae</taxon>
        <taxon>Crenobacter</taxon>
    </lineage>
</organism>
<evidence type="ECO:0000256" key="3">
    <source>
        <dbReference type="SAM" id="Phobius"/>
    </source>
</evidence>
<evidence type="ECO:0000313" key="5">
    <source>
        <dbReference type="Proteomes" id="UP000290682"/>
    </source>
</evidence>
<feature type="transmembrane region" description="Helical" evidence="3">
    <location>
        <begin position="12"/>
        <end position="31"/>
    </location>
</feature>
<dbReference type="SUPFAM" id="SSF53756">
    <property type="entry name" value="UDP-Glycosyltransferase/glycogen phosphorylase"/>
    <property type="match status" value="1"/>
</dbReference>
<dbReference type="EMBL" id="REGR01000007">
    <property type="protein sequence ID" value="RXZ43734.1"/>
    <property type="molecule type" value="Genomic_DNA"/>
</dbReference>
<keyword evidence="3" id="KW-0472">Membrane</keyword>
<proteinExistence type="predicted"/>
<sequence>MRLEVAVKNSRAFGRLLVFAFYLLRLPLFLFRRRPADASVRRILLLHHLLLGDSLMVVSLLAKARARYPDAEIYLAMPKLAASLFGERPYGVIPLGFSPKDVGSIWRLFRLPRIDLAYLPADNRYGWMARALGARWVIGFAGDRPDHKNWAVDELRPYPQSPMTWSDAVMELIDGAGPAPFSLGQWRVAAEALPFNLPSSYAVLHLGASSALRHWAPENWNALAAAIRAEGRAVVWSCGPGEQGLLEGIESLAEDVVVAGSLSLRQLRFLIAGADYLVSPDTGVAHLGRVACTPTLVLFGPGPATLFGNGAFWQNCPFEPVTEPVFPCRNQQILFFREVEWLRRCERFHGDAPGQCARAQCMEAISVAMVEAGLKRLGY</sequence>
<evidence type="ECO:0000256" key="1">
    <source>
        <dbReference type="ARBA" id="ARBA00022676"/>
    </source>
</evidence>
<keyword evidence="5" id="KW-1185">Reference proteome</keyword>
<gene>
    <name evidence="4" type="ORF">EBB06_09005</name>
</gene>
<dbReference type="PANTHER" id="PTHR30160">
    <property type="entry name" value="TETRAACYLDISACCHARIDE 4'-KINASE-RELATED"/>
    <property type="match status" value="1"/>
</dbReference>
<reference evidence="4 5" key="1">
    <citation type="submission" date="2018-10" db="EMBL/GenBank/DDBJ databases">
        <title>Draft genome of Fastidiocella sp. strain 375T, a bacterium isolated from a karstic cave dripping water.</title>
        <authorList>
            <person name="Coelho C."/>
            <person name="Verissimo A."/>
            <person name="Tiago I."/>
        </authorList>
    </citation>
    <scope>NUCLEOTIDE SEQUENCE [LARGE SCALE GENOMIC DNA]</scope>
    <source>
        <strain evidence="4 5">CAVE-375</strain>
    </source>
</reference>
<dbReference type="Gene3D" id="3.40.50.2000">
    <property type="entry name" value="Glycogen Phosphorylase B"/>
    <property type="match status" value="2"/>
</dbReference>
<dbReference type="Proteomes" id="UP000290682">
    <property type="component" value="Unassembled WGS sequence"/>
</dbReference>
<accession>A0ABY0FCA4</accession>
<name>A0ABY0FCA4_9NEIS</name>
<evidence type="ECO:0000313" key="4">
    <source>
        <dbReference type="EMBL" id="RXZ43734.1"/>
    </source>
</evidence>
<dbReference type="InterPro" id="IPR051199">
    <property type="entry name" value="LPS_LOS_Heptosyltrfase"/>
</dbReference>
<keyword evidence="3" id="KW-0812">Transmembrane</keyword>
<dbReference type="Pfam" id="PF01075">
    <property type="entry name" value="Glyco_transf_9"/>
    <property type="match status" value="1"/>
</dbReference>
<dbReference type="PANTHER" id="PTHR30160:SF1">
    <property type="entry name" value="LIPOPOLYSACCHARIDE 1,2-N-ACETYLGLUCOSAMINETRANSFERASE-RELATED"/>
    <property type="match status" value="1"/>
</dbReference>
<protein>
    <submittedName>
        <fullName evidence="4">Glycosyltransferase family 9 protein</fullName>
    </submittedName>
</protein>
<dbReference type="CDD" id="cd03789">
    <property type="entry name" value="GT9_LPS_heptosyltransferase"/>
    <property type="match status" value="1"/>
</dbReference>
<evidence type="ECO:0000256" key="2">
    <source>
        <dbReference type="ARBA" id="ARBA00022679"/>
    </source>
</evidence>
<keyword evidence="2" id="KW-0808">Transferase</keyword>
<comment type="caution">
    <text evidence="4">The sequence shown here is derived from an EMBL/GenBank/DDBJ whole genome shotgun (WGS) entry which is preliminary data.</text>
</comment>
<dbReference type="InterPro" id="IPR002201">
    <property type="entry name" value="Glyco_trans_9"/>
</dbReference>